<proteinExistence type="predicted"/>
<keyword evidence="1" id="KW-1133">Transmembrane helix</keyword>
<feature type="transmembrane region" description="Helical" evidence="1">
    <location>
        <begin position="49"/>
        <end position="68"/>
    </location>
</feature>
<dbReference type="AlphaFoldDB" id="A0A2P2MQJ4"/>
<protein>
    <submittedName>
        <fullName evidence="2">Uncharacterized protein LOC101503108 isoform X2</fullName>
    </submittedName>
</protein>
<dbReference type="EMBL" id="GGEC01052011">
    <property type="protein sequence ID" value="MBX32495.1"/>
    <property type="molecule type" value="Transcribed_RNA"/>
</dbReference>
<keyword evidence="1" id="KW-0472">Membrane</keyword>
<reference evidence="2" key="1">
    <citation type="submission" date="2018-02" db="EMBL/GenBank/DDBJ databases">
        <title>Rhizophora mucronata_Transcriptome.</title>
        <authorList>
            <person name="Meera S.P."/>
            <person name="Sreeshan A."/>
            <person name="Augustine A."/>
        </authorList>
    </citation>
    <scope>NUCLEOTIDE SEQUENCE</scope>
    <source>
        <tissue evidence="2">Leaf</tissue>
    </source>
</reference>
<evidence type="ECO:0000313" key="2">
    <source>
        <dbReference type="EMBL" id="MBX32488.1"/>
    </source>
</evidence>
<dbReference type="EMBL" id="GGEC01052004">
    <property type="protein sequence ID" value="MBX32488.1"/>
    <property type="molecule type" value="Transcribed_RNA"/>
</dbReference>
<organism evidence="2">
    <name type="scientific">Rhizophora mucronata</name>
    <name type="common">Asiatic mangrove</name>
    <dbReference type="NCBI Taxonomy" id="61149"/>
    <lineage>
        <taxon>Eukaryota</taxon>
        <taxon>Viridiplantae</taxon>
        <taxon>Streptophyta</taxon>
        <taxon>Embryophyta</taxon>
        <taxon>Tracheophyta</taxon>
        <taxon>Spermatophyta</taxon>
        <taxon>Magnoliopsida</taxon>
        <taxon>eudicotyledons</taxon>
        <taxon>Gunneridae</taxon>
        <taxon>Pentapetalae</taxon>
        <taxon>rosids</taxon>
        <taxon>fabids</taxon>
        <taxon>Malpighiales</taxon>
        <taxon>Rhizophoraceae</taxon>
        <taxon>Rhizophora</taxon>
    </lineage>
</organism>
<name>A0A2P2MQJ4_RHIMU</name>
<sequence length="93" mass="10935">MARKWKVSLQGVHSMNELQGIQRFTNIKVEKVSTSKRNLKCSHIDTHFHIYYIFLTFLVAISCLRILLKKRKCMSHRALDKGTDGRCTVQWIQ</sequence>
<accession>A0A2P2MQJ4</accession>
<evidence type="ECO:0000256" key="1">
    <source>
        <dbReference type="SAM" id="Phobius"/>
    </source>
</evidence>
<keyword evidence="1" id="KW-0812">Transmembrane</keyword>